<sequence length="62" mass="6618">MCYTWAVKAAQCRPTTPTDLLLGGLGGLISPFIKPAWGALKGIFSEAPEMMSPSMLPTDQYG</sequence>
<accession>A0AAE9B2V4</accession>
<dbReference type="RefSeq" id="WP_141580343.1">
    <property type="nucleotide sequence ID" value="NZ_JARAVC010000077.1"/>
</dbReference>
<comment type="caution">
    <text evidence="1">The sequence shown here is derived from an EMBL/GenBank/DDBJ whole genome shotgun (WGS) entry which is preliminary data.</text>
</comment>
<name>A0AAE9B2V4_9ACTN</name>
<gene>
    <name evidence="1" type="ORF">Sipo8835_00820</name>
</gene>
<dbReference type="Proteomes" id="UP000318720">
    <property type="component" value="Unassembled WGS sequence"/>
</dbReference>
<evidence type="ECO:0000313" key="1">
    <source>
        <dbReference type="EMBL" id="TQE40038.1"/>
    </source>
</evidence>
<evidence type="ECO:0000313" key="2">
    <source>
        <dbReference type="Proteomes" id="UP000318720"/>
    </source>
</evidence>
<organism evidence="1 2">
    <name type="scientific">Streptomyces ipomoeae</name>
    <dbReference type="NCBI Taxonomy" id="103232"/>
    <lineage>
        <taxon>Bacteria</taxon>
        <taxon>Bacillati</taxon>
        <taxon>Actinomycetota</taxon>
        <taxon>Actinomycetes</taxon>
        <taxon>Kitasatosporales</taxon>
        <taxon>Streptomycetaceae</taxon>
        <taxon>Streptomyces</taxon>
    </lineage>
</organism>
<protein>
    <submittedName>
        <fullName evidence="1">Uncharacterized protein</fullName>
    </submittedName>
</protein>
<reference evidence="1 2" key="1">
    <citation type="submission" date="2019-03" db="EMBL/GenBank/DDBJ databases">
        <title>Comparative genomic analyses of the sweetpotato soil rot pathogen, Streptomyces ipomoeae.</title>
        <authorList>
            <person name="Ruschel Soares N."/>
            <person name="Badger J.H."/>
            <person name="Huguet-Tapia J.C."/>
            <person name="Clark C.A."/>
            <person name="Pettis G.S."/>
        </authorList>
    </citation>
    <scope>NUCLEOTIDE SEQUENCE [LARGE SCALE GENOMIC DNA]</scope>
    <source>
        <strain evidence="1 2">88-35</strain>
    </source>
</reference>
<dbReference type="EMBL" id="SPAZ01000010">
    <property type="protein sequence ID" value="TQE40038.1"/>
    <property type="molecule type" value="Genomic_DNA"/>
</dbReference>
<dbReference type="AlphaFoldDB" id="A0AAE9B2V4"/>
<proteinExistence type="predicted"/>